<sequence>EHEDGELAGGKCEPVAGAGTSLVDEGWVSPTSTAELWWPRDITTLQARPAVNVLFRSGVISYTSVGLDVRVPQQLKTGEEKTWRNWGMNSQPIARLWNTFDILLEKMFHVEGFIIDNSGNIEELFPNSRIQTAMERVASFVAEVDSLSPIAEGFHVVSFPIQSTWSDLPAPKLCDSSNGKDEPAEIQKEPPQYKIVLLGTSEPFGKKLLMEPDSVLEMSSTSVLEIDVFQTEEGKSSQYLPEPYKELYLSK</sequence>
<accession>K0SZE7</accession>
<evidence type="ECO:0000313" key="2">
    <source>
        <dbReference type="Proteomes" id="UP000266841"/>
    </source>
</evidence>
<dbReference type="eggNOG" id="ENOG502TAHA">
    <property type="taxonomic scope" value="Eukaryota"/>
</dbReference>
<comment type="caution">
    <text evidence="1">The sequence shown here is derived from an EMBL/GenBank/DDBJ whole genome shotgun (WGS) entry which is preliminary data.</text>
</comment>
<feature type="non-terminal residue" evidence="1">
    <location>
        <position position="1"/>
    </location>
</feature>
<dbReference type="AlphaFoldDB" id="K0SZE7"/>
<proteinExistence type="predicted"/>
<dbReference type="Proteomes" id="UP000266841">
    <property type="component" value="Unassembled WGS sequence"/>
</dbReference>
<organism evidence="1 2">
    <name type="scientific">Thalassiosira oceanica</name>
    <name type="common">Marine diatom</name>
    <dbReference type="NCBI Taxonomy" id="159749"/>
    <lineage>
        <taxon>Eukaryota</taxon>
        <taxon>Sar</taxon>
        <taxon>Stramenopiles</taxon>
        <taxon>Ochrophyta</taxon>
        <taxon>Bacillariophyta</taxon>
        <taxon>Coscinodiscophyceae</taxon>
        <taxon>Thalassiosirophycidae</taxon>
        <taxon>Thalassiosirales</taxon>
        <taxon>Thalassiosiraceae</taxon>
        <taxon>Thalassiosira</taxon>
    </lineage>
</organism>
<dbReference type="EMBL" id="AGNL01014976">
    <property type="protein sequence ID" value="EJK66426.1"/>
    <property type="molecule type" value="Genomic_DNA"/>
</dbReference>
<keyword evidence="2" id="KW-1185">Reference proteome</keyword>
<gene>
    <name evidence="1" type="ORF">THAOC_12659</name>
</gene>
<name>K0SZE7_THAOC</name>
<dbReference type="OrthoDB" id="10262585at2759"/>
<dbReference type="OMA" id="FRIAVYM"/>
<evidence type="ECO:0000313" key="1">
    <source>
        <dbReference type="EMBL" id="EJK66426.1"/>
    </source>
</evidence>
<protein>
    <submittedName>
        <fullName evidence="1">Uncharacterized protein</fullName>
    </submittedName>
</protein>
<reference evidence="1 2" key="1">
    <citation type="journal article" date="2012" name="Genome Biol.">
        <title>Genome and low-iron response of an oceanic diatom adapted to chronic iron limitation.</title>
        <authorList>
            <person name="Lommer M."/>
            <person name="Specht M."/>
            <person name="Roy A.S."/>
            <person name="Kraemer L."/>
            <person name="Andreson R."/>
            <person name="Gutowska M.A."/>
            <person name="Wolf J."/>
            <person name="Bergner S.V."/>
            <person name="Schilhabel M.B."/>
            <person name="Klostermeier U.C."/>
            <person name="Beiko R.G."/>
            <person name="Rosenstiel P."/>
            <person name="Hippler M."/>
            <person name="Laroche J."/>
        </authorList>
    </citation>
    <scope>NUCLEOTIDE SEQUENCE [LARGE SCALE GENOMIC DNA]</scope>
    <source>
        <strain evidence="1 2">CCMP1005</strain>
    </source>
</reference>